<accession>A0ABU5JF79</accession>
<protein>
    <submittedName>
        <fullName evidence="2">Uncharacterized protein</fullName>
    </submittedName>
</protein>
<reference evidence="2 3" key="1">
    <citation type="submission" date="2023-12" db="EMBL/GenBank/DDBJ databases">
        <title>Micromonospora sp. nov., isolated from Atacama Desert.</title>
        <authorList>
            <person name="Carro L."/>
            <person name="Golinska P."/>
            <person name="Klenk H.-P."/>
            <person name="Goodfellow M."/>
        </authorList>
    </citation>
    <scope>NUCLEOTIDE SEQUENCE [LARGE SCALE GENOMIC DNA]</scope>
    <source>
        <strain evidence="2 3">4G53</strain>
    </source>
</reference>
<gene>
    <name evidence="2" type="ORF">U2F25_16590</name>
</gene>
<organism evidence="2 3">
    <name type="scientific">Micromonospora sicca</name>
    <dbReference type="NCBI Taxonomy" id="2202420"/>
    <lineage>
        <taxon>Bacteria</taxon>
        <taxon>Bacillati</taxon>
        <taxon>Actinomycetota</taxon>
        <taxon>Actinomycetes</taxon>
        <taxon>Micromonosporales</taxon>
        <taxon>Micromonosporaceae</taxon>
        <taxon>Micromonospora</taxon>
    </lineage>
</organism>
<proteinExistence type="predicted"/>
<feature type="region of interest" description="Disordered" evidence="1">
    <location>
        <begin position="29"/>
        <end position="49"/>
    </location>
</feature>
<dbReference type="Proteomes" id="UP001290101">
    <property type="component" value="Unassembled WGS sequence"/>
</dbReference>
<dbReference type="EMBL" id="JAXOTQ010000019">
    <property type="protein sequence ID" value="MDZ5491059.1"/>
    <property type="molecule type" value="Genomic_DNA"/>
</dbReference>
<keyword evidence="3" id="KW-1185">Reference proteome</keyword>
<sequence length="49" mass="5086">MPARLEQLVEDGRTKTLLHAAEADSALGDVVGGTAESPARLPADAARTR</sequence>
<evidence type="ECO:0000313" key="3">
    <source>
        <dbReference type="Proteomes" id="UP001290101"/>
    </source>
</evidence>
<evidence type="ECO:0000313" key="2">
    <source>
        <dbReference type="EMBL" id="MDZ5491059.1"/>
    </source>
</evidence>
<dbReference type="RefSeq" id="WP_322441101.1">
    <property type="nucleotide sequence ID" value="NZ_JAXOTQ010000019.1"/>
</dbReference>
<comment type="caution">
    <text evidence="2">The sequence shown here is derived from an EMBL/GenBank/DDBJ whole genome shotgun (WGS) entry which is preliminary data.</text>
</comment>
<name>A0ABU5JF79_9ACTN</name>
<evidence type="ECO:0000256" key="1">
    <source>
        <dbReference type="SAM" id="MobiDB-lite"/>
    </source>
</evidence>